<dbReference type="InterPro" id="IPR022644">
    <property type="entry name" value="De-COase2_N"/>
</dbReference>
<dbReference type="CDD" id="cd06828">
    <property type="entry name" value="PLPDE_III_DapDC"/>
    <property type="match status" value="1"/>
</dbReference>
<dbReference type="Gene3D" id="2.40.37.10">
    <property type="entry name" value="Lyase, Ornithine Decarboxylase, Chain A, domain 1"/>
    <property type="match status" value="1"/>
</dbReference>
<reference evidence="10" key="1">
    <citation type="submission" date="2016-10" db="EMBL/GenBank/DDBJ databases">
        <authorList>
            <person name="de Groot N.N."/>
        </authorList>
    </citation>
    <scope>NUCLEOTIDE SEQUENCE [LARGE SCALE GENOMIC DNA]</scope>
    <source>
        <strain evidence="10">KHGC19</strain>
    </source>
</reference>
<dbReference type="InterPro" id="IPR009006">
    <property type="entry name" value="Ala_racemase/Decarboxylase_C"/>
</dbReference>
<organism evidence="10 11">
    <name type="scientific">Parafannyhessea umbonata</name>
    <dbReference type="NCBI Taxonomy" id="604330"/>
    <lineage>
        <taxon>Bacteria</taxon>
        <taxon>Bacillati</taxon>
        <taxon>Actinomycetota</taxon>
        <taxon>Coriobacteriia</taxon>
        <taxon>Coriobacteriales</taxon>
        <taxon>Atopobiaceae</taxon>
        <taxon>Parafannyhessea</taxon>
    </lineage>
</organism>
<evidence type="ECO:0000256" key="5">
    <source>
        <dbReference type="PIRSR" id="PIRSR600183-50"/>
    </source>
</evidence>
<evidence type="ECO:0000256" key="6">
    <source>
        <dbReference type="RuleBase" id="RU003737"/>
    </source>
</evidence>
<feature type="domain" description="Orn/DAP/Arg decarboxylase 2 N-terminal" evidence="8">
    <location>
        <begin position="48"/>
        <end position="282"/>
    </location>
</feature>
<evidence type="ECO:0000256" key="1">
    <source>
        <dbReference type="ARBA" id="ARBA00001933"/>
    </source>
</evidence>
<dbReference type="EMBL" id="FOGP01000001">
    <property type="protein sequence ID" value="SER34001.1"/>
    <property type="molecule type" value="Genomic_DNA"/>
</dbReference>
<accession>A0A1H9NDS4</accession>
<dbReference type="Pfam" id="PF02784">
    <property type="entry name" value="Orn_Arg_deC_N"/>
    <property type="match status" value="1"/>
</dbReference>
<feature type="active site" description="Proton donor" evidence="5">
    <location>
        <position position="345"/>
    </location>
</feature>
<dbReference type="InterPro" id="IPR029066">
    <property type="entry name" value="PLP-binding_barrel"/>
</dbReference>
<dbReference type="SUPFAM" id="SSF50621">
    <property type="entry name" value="Alanine racemase C-terminal domain-like"/>
    <property type="match status" value="1"/>
</dbReference>
<dbReference type="PRINTS" id="PR01179">
    <property type="entry name" value="ODADCRBXLASE"/>
</dbReference>
<dbReference type="InterPro" id="IPR000183">
    <property type="entry name" value="Orn/DAP/Arg_de-COase"/>
</dbReference>
<dbReference type="EMBL" id="FNWT01000005">
    <property type="protein sequence ID" value="SEH54647.1"/>
    <property type="molecule type" value="Genomic_DNA"/>
</dbReference>
<keyword evidence="4" id="KW-0456">Lyase</keyword>
<gene>
    <name evidence="10" type="ORF">SAMN05216446_0393</name>
    <name evidence="9" type="ORF">SAMN05216447_10569</name>
</gene>
<evidence type="ECO:0000313" key="10">
    <source>
        <dbReference type="EMBL" id="SER34001.1"/>
    </source>
</evidence>
<dbReference type="GO" id="GO:0009089">
    <property type="term" value="P:lysine biosynthetic process via diaminopimelate"/>
    <property type="evidence" value="ECO:0007669"/>
    <property type="project" value="InterPro"/>
</dbReference>
<evidence type="ECO:0000313" key="11">
    <source>
        <dbReference type="Proteomes" id="UP000199128"/>
    </source>
</evidence>
<dbReference type="Proteomes" id="UP000199135">
    <property type="component" value="Unassembled WGS sequence"/>
</dbReference>
<dbReference type="Pfam" id="PF00278">
    <property type="entry name" value="Orn_DAP_Arg_deC"/>
    <property type="match status" value="1"/>
</dbReference>
<dbReference type="PANTHER" id="PTHR43727">
    <property type="entry name" value="DIAMINOPIMELATE DECARBOXYLASE"/>
    <property type="match status" value="1"/>
</dbReference>
<dbReference type="SUPFAM" id="SSF51419">
    <property type="entry name" value="PLP-binding barrel"/>
    <property type="match status" value="1"/>
</dbReference>
<evidence type="ECO:0000259" key="7">
    <source>
        <dbReference type="Pfam" id="PF00278"/>
    </source>
</evidence>
<dbReference type="PRINTS" id="PR01181">
    <property type="entry name" value="DAPDCRBXLASE"/>
</dbReference>
<reference evidence="11 12" key="2">
    <citation type="submission" date="2016-10" db="EMBL/GenBank/DDBJ databases">
        <authorList>
            <person name="Varghese N."/>
            <person name="Submissions S."/>
        </authorList>
    </citation>
    <scope>NUCLEOTIDE SEQUENCE [LARGE SCALE GENOMIC DNA]</scope>
    <source>
        <strain evidence="11">KHGC19</strain>
        <strain evidence="9 12">WCP15</strain>
    </source>
</reference>
<feature type="modified residue" description="N6-(pyridoxal phosphate)lysine" evidence="5">
    <location>
        <position position="56"/>
    </location>
</feature>
<evidence type="ECO:0000256" key="3">
    <source>
        <dbReference type="ARBA" id="ARBA00022898"/>
    </source>
</evidence>
<evidence type="ECO:0000256" key="2">
    <source>
        <dbReference type="ARBA" id="ARBA00022793"/>
    </source>
</evidence>
<keyword evidence="3 5" id="KW-0663">Pyridoxal phosphate</keyword>
<dbReference type="RefSeq" id="WP_234970626.1">
    <property type="nucleotide sequence ID" value="NZ_FNWT01000005.1"/>
</dbReference>
<feature type="domain" description="Orn/DAP/Arg decarboxylase 2 C-terminal" evidence="7">
    <location>
        <begin position="24"/>
        <end position="372"/>
    </location>
</feature>
<dbReference type="InterPro" id="IPR002986">
    <property type="entry name" value="DAP_deCOOHase_LysA"/>
</dbReference>
<sequence>MERKRPFASRERLESIATRYPTPFYLYDEKGLRANLERILRAFSWNPGFRQFFAVKATPNPALIQIMREYGCGVDCSSLTELMLAEAMGISGEDIMFSSNDTPLDEFAHAHRLGAIVNLDDITHIDSFAEAIEGEALPDTMSLRFNPGGDFSFANGIFGRPEDAKFGLMEPQMLEAARRLASMGVRNVGIHALLASNTLTNEYYPALARRLFELAVRLRAEAGVRVPFVNLSGGVGIAYRPEEEPNDIEAIGAGVRRAFDEVLVPAGMGDVAIFTEMGRFVTGPYGALVTRVIHRKSTYHDYLGVDACAANLMRPMLYGAYHHITVMGKEDEPATHAYDVTGMLCENSDRLASDRALPEVEVGDLLFVHDAGAHGHSMGYNYNGRLRSAELLLQADGGVRCIRRAERPSDYFATLDVLPIAPKLGVKPAASSAARPKPARP</sequence>
<comment type="similarity">
    <text evidence="6">Belongs to the Orn/Lys/Arg decarboxylase class-II family.</text>
</comment>
<protein>
    <submittedName>
        <fullName evidence="10">Diaminopimelate decarboxylase</fullName>
    </submittedName>
</protein>
<proteinExistence type="inferred from homology"/>
<evidence type="ECO:0000313" key="9">
    <source>
        <dbReference type="EMBL" id="SEH54647.1"/>
    </source>
</evidence>
<evidence type="ECO:0000259" key="8">
    <source>
        <dbReference type="Pfam" id="PF02784"/>
    </source>
</evidence>
<keyword evidence="2" id="KW-0210">Decarboxylase</keyword>
<comment type="cofactor">
    <cofactor evidence="1 5">
        <name>pyridoxal 5'-phosphate</name>
        <dbReference type="ChEBI" id="CHEBI:597326"/>
    </cofactor>
</comment>
<dbReference type="InterPro" id="IPR022643">
    <property type="entry name" value="De-COase2_C"/>
</dbReference>
<dbReference type="Proteomes" id="UP000199128">
    <property type="component" value="Unassembled WGS sequence"/>
</dbReference>
<dbReference type="PANTHER" id="PTHR43727:SF2">
    <property type="entry name" value="GROUP IV DECARBOXYLASE"/>
    <property type="match status" value="1"/>
</dbReference>
<evidence type="ECO:0000256" key="4">
    <source>
        <dbReference type="ARBA" id="ARBA00023239"/>
    </source>
</evidence>
<dbReference type="GO" id="GO:0008836">
    <property type="term" value="F:diaminopimelate decarboxylase activity"/>
    <property type="evidence" value="ECO:0007669"/>
    <property type="project" value="InterPro"/>
</dbReference>
<keyword evidence="12" id="KW-1185">Reference proteome</keyword>
<dbReference type="FunFam" id="3.20.20.10:FF:000003">
    <property type="entry name" value="Diaminopimelate decarboxylase"/>
    <property type="match status" value="1"/>
</dbReference>
<dbReference type="Gene3D" id="3.20.20.10">
    <property type="entry name" value="Alanine racemase"/>
    <property type="match status" value="1"/>
</dbReference>
<evidence type="ECO:0000313" key="12">
    <source>
        <dbReference type="Proteomes" id="UP000199135"/>
    </source>
</evidence>
<name>A0A1H9NDS4_9ACTN</name>
<dbReference type="AlphaFoldDB" id="A0A1H9NDS4"/>